<sequence length="86" mass="9271">MYNPGYQVDVIDPYYQPPVEVVNVIGPPPPVEVIMPSPMYNQPVVVVEQPSYNQPGPPQSGPSDAECCMLLGACCVMEECGLCVIS</sequence>
<gene>
    <name evidence="2" type="primary">LOC108008932</name>
</gene>
<dbReference type="AlphaFoldDB" id="A0AB39Z4M1"/>
<dbReference type="Proteomes" id="UP001652628">
    <property type="component" value="Chromosome 2R"/>
</dbReference>
<name>A0AB39Z4M1_DROSZ</name>
<dbReference type="RefSeq" id="XP_016928332.1">
    <property type="nucleotide sequence ID" value="XM_017072843.4"/>
</dbReference>
<dbReference type="GeneID" id="108008932"/>
<evidence type="ECO:0000313" key="1">
    <source>
        <dbReference type="Proteomes" id="UP001652628"/>
    </source>
</evidence>
<accession>A0AB39Z4M1</accession>
<proteinExistence type="predicted"/>
<protein>
    <submittedName>
        <fullName evidence="2">Uncharacterized protein</fullName>
    </submittedName>
</protein>
<reference evidence="2" key="1">
    <citation type="submission" date="2025-08" db="UniProtKB">
        <authorList>
            <consortium name="RefSeq"/>
        </authorList>
    </citation>
    <scope>IDENTIFICATION</scope>
</reference>
<organism evidence="1 2">
    <name type="scientific">Drosophila suzukii</name>
    <name type="common">Spotted-wing drosophila fruit fly</name>
    <dbReference type="NCBI Taxonomy" id="28584"/>
    <lineage>
        <taxon>Eukaryota</taxon>
        <taxon>Metazoa</taxon>
        <taxon>Ecdysozoa</taxon>
        <taxon>Arthropoda</taxon>
        <taxon>Hexapoda</taxon>
        <taxon>Insecta</taxon>
        <taxon>Pterygota</taxon>
        <taxon>Neoptera</taxon>
        <taxon>Endopterygota</taxon>
        <taxon>Diptera</taxon>
        <taxon>Brachycera</taxon>
        <taxon>Muscomorpha</taxon>
        <taxon>Ephydroidea</taxon>
        <taxon>Drosophilidae</taxon>
        <taxon>Drosophila</taxon>
        <taxon>Sophophora</taxon>
    </lineage>
</organism>
<evidence type="ECO:0000313" key="2">
    <source>
        <dbReference type="RefSeq" id="XP_016928332.1"/>
    </source>
</evidence>
<keyword evidence="1" id="KW-1185">Reference proteome</keyword>